<dbReference type="EC" id="6.2.1.1" evidence="6"/>
<keyword evidence="2 6" id="KW-0436">Ligase</keyword>
<dbReference type="InterPro" id="IPR025110">
    <property type="entry name" value="AMP-bd_C"/>
</dbReference>
<feature type="binding site" evidence="6">
    <location>
        <position position="521"/>
    </location>
    <ligand>
        <name>CoA</name>
        <dbReference type="ChEBI" id="CHEBI:57287"/>
    </ligand>
</feature>
<dbReference type="PANTHER" id="PTHR24095:SF14">
    <property type="entry name" value="ACETYL-COENZYME A SYNTHETASE 1"/>
    <property type="match status" value="1"/>
</dbReference>
<dbReference type="GO" id="GO:0046872">
    <property type="term" value="F:metal ion binding"/>
    <property type="evidence" value="ECO:0007669"/>
    <property type="project" value="UniProtKB-KW"/>
</dbReference>
<evidence type="ECO:0000256" key="2">
    <source>
        <dbReference type="ARBA" id="ARBA00022598"/>
    </source>
</evidence>
<gene>
    <name evidence="6" type="primary">acsA</name>
    <name evidence="10" type="ORF">LNAT_P1018</name>
</gene>
<dbReference type="GO" id="GO:0005524">
    <property type="term" value="F:ATP binding"/>
    <property type="evidence" value="ECO:0007669"/>
    <property type="project" value="UniProtKB-KW"/>
</dbReference>
<keyword evidence="3 6" id="KW-0547">Nucleotide-binding</keyword>
<comment type="caution">
    <text evidence="6">Lacks conserved residue(s) required for the propagation of feature annotation.</text>
</comment>
<evidence type="ECO:0000256" key="1">
    <source>
        <dbReference type="ARBA" id="ARBA00006432"/>
    </source>
</evidence>
<feature type="modified residue" description="N6-acetyllysine" evidence="6">
    <location>
        <position position="609"/>
    </location>
</feature>
<evidence type="ECO:0000259" key="9">
    <source>
        <dbReference type="Pfam" id="PF16177"/>
    </source>
</evidence>
<dbReference type="NCBIfam" id="TIGR02188">
    <property type="entry name" value="Ac_CoA_lig_AcsA"/>
    <property type="match status" value="1"/>
</dbReference>
<accession>A0A292YEP5</accession>
<dbReference type="InterPro" id="IPR000873">
    <property type="entry name" value="AMP-dep_synth/lig_dom"/>
</dbReference>
<keyword evidence="6" id="KW-0460">Magnesium</keyword>
<dbReference type="EMBL" id="BDME01000002">
    <property type="protein sequence ID" value="GAX87721.1"/>
    <property type="molecule type" value="Genomic_DNA"/>
</dbReference>
<dbReference type="HAMAP" id="MF_01123">
    <property type="entry name" value="Ac_CoA_synth"/>
    <property type="match status" value="1"/>
</dbReference>
<reference evidence="10 11" key="1">
    <citation type="journal article" date="2017" name="Syst. Appl. Microbiol.">
        <title>Lebetimonas natsushimae sp. nov., a novel strictly anaerobic, moderately thermophilic chemoautotroph isolated from a deep-sea hydrothermal vent polychaete nest in the Mid-Okinawa Trough.</title>
        <authorList>
            <person name="Nagata R."/>
            <person name="Takaki Y."/>
            <person name="Tame A."/>
            <person name="Nunoura T."/>
            <person name="Muto H."/>
            <person name="Mino S."/>
            <person name="Sawayama S."/>
            <person name="Takai K."/>
            <person name="Nakagawa S."/>
        </authorList>
    </citation>
    <scope>NUCLEOTIDE SEQUENCE [LARGE SCALE GENOMIC DNA]</scope>
    <source>
        <strain evidence="10 11">HS1857</strain>
    </source>
</reference>
<feature type="binding site" evidence="6">
    <location>
        <begin position="405"/>
        <end position="410"/>
    </location>
    <ligand>
        <name>ATP</name>
        <dbReference type="ChEBI" id="CHEBI:30616"/>
    </ligand>
</feature>
<name>A0A292YEP5_9BACT</name>
<dbReference type="Proteomes" id="UP000217944">
    <property type="component" value="Unassembled WGS sequence"/>
</dbReference>
<sequence>MTGEVYYPHKELFKNPVFKNMCEYKEMVEEFEKDYEGTWAKLAREKITWFEDFKQTLDESNAPFYKWFVGGKLNVTYQCIDRHLESKKNKAAIIWEGDNGENKTITYLELYREVNKFANLLKSLGVKKGDRVVIYMPMIPEAAFAMLACARIGAIHSVVFGGFSAEALKDRIIDAKAKVVITADGAFRKGAPYMLKPTVDKALEEIDFVEKVIVVERNNQDIEWTHRDVSYNELIQNQPDECTPEIMDSEDPLFLLYTSGSTGKPKGVQHSQAGYILWAQLTMEWVFDIKDNDTFWCTADIGWITGHTYIVYGPLAAGATTVMFEGVPTYPDAGRAWKMIENYKINQFYTAPTAIRLLHKIGADEPKKYDLSSLRILGTVGEPIDPAAWKWYYDVVGNGRCSIVDTWWQTETGGHMISPLPAATPFKPGSATFPLPGIFAEVIDENGNKMPAQEKGLLCITKPWPSMIRTIWGDPERFVKSYFSTAKKNGKPVYFSGDGAIYDEDGYIWITGRVDDVINVSGHRLGTAEIEDAIKYHPEVAEVAVVGKPDEIKGESVFAYIVLKNPENIAQELEFIKEVNEIIKKEIGAIAKVDNFAFVPGLPKTRSGKVMRRILRAIAKGEEITQDTSTLENPQVVEEIIAIVNSCGL</sequence>
<feature type="binding site" evidence="6">
    <location>
        <position position="305"/>
    </location>
    <ligand>
        <name>CoA</name>
        <dbReference type="ChEBI" id="CHEBI:57287"/>
    </ligand>
</feature>
<feature type="binding site" evidence="6">
    <location>
        <begin position="188"/>
        <end position="191"/>
    </location>
    <ligand>
        <name>CoA</name>
        <dbReference type="ChEBI" id="CHEBI:57287"/>
    </ligand>
</feature>
<evidence type="ECO:0000256" key="4">
    <source>
        <dbReference type="ARBA" id="ARBA00022840"/>
    </source>
</evidence>
<comment type="catalytic activity">
    <reaction evidence="6">
        <text>acetate + ATP + CoA = acetyl-CoA + AMP + diphosphate</text>
        <dbReference type="Rhea" id="RHEA:23176"/>
        <dbReference type="ChEBI" id="CHEBI:30089"/>
        <dbReference type="ChEBI" id="CHEBI:30616"/>
        <dbReference type="ChEBI" id="CHEBI:33019"/>
        <dbReference type="ChEBI" id="CHEBI:57287"/>
        <dbReference type="ChEBI" id="CHEBI:57288"/>
        <dbReference type="ChEBI" id="CHEBI:456215"/>
        <dbReference type="EC" id="6.2.1.1"/>
    </reaction>
</comment>
<dbReference type="RefSeq" id="WP_096259023.1">
    <property type="nucleotide sequence ID" value="NZ_BDME01000002.1"/>
</dbReference>
<evidence type="ECO:0000313" key="11">
    <source>
        <dbReference type="Proteomes" id="UP000217944"/>
    </source>
</evidence>
<evidence type="ECO:0000256" key="5">
    <source>
        <dbReference type="ARBA" id="ARBA00022990"/>
    </source>
</evidence>
<dbReference type="CDD" id="cd05966">
    <property type="entry name" value="ACS"/>
    <property type="match status" value="1"/>
</dbReference>
<comment type="function">
    <text evidence="6">Catalyzes the conversion of acetate into acetyl-CoA (AcCoA), an essential intermediate at the junction of anabolic and catabolic pathways. AcsA undergoes a two-step reaction. In the first half reaction, AcsA combines acetate with ATP to form acetyl-adenylate (AcAMP) intermediate. In the second half reaction, it can then transfer the acetyl group from AcAMP to the sulfhydryl group of CoA, forming the product AcCoA.</text>
</comment>
<feature type="domain" description="Acetyl-coenzyme A synthetase N-terminal" evidence="9">
    <location>
        <begin position="24"/>
        <end position="79"/>
    </location>
</feature>
<dbReference type="InterPro" id="IPR032387">
    <property type="entry name" value="ACAS_N"/>
</dbReference>
<feature type="binding site" evidence="6">
    <location>
        <position position="498"/>
    </location>
    <ligand>
        <name>ATP</name>
        <dbReference type="ChEBI" id="CHEBI:30616"/>
    </ligand>
</feature>
<dbReference type="OrthoDB" id="9765680at2"/>
<keyword evidence="11" id="KW-1185">Reference proteome</keyword>
<evidence type="ECO:0000259" key="8">
    <source>
        <dbReference type="Pfam" id="PF13193"/>
    </source>
</evidence>
<evidence type="ECO:0000256" key="3">
    <source>
        <dbReference type="ARBA" id="ARBA00022741"/>
    </source>
</evidence>
<dbReference type="Pfam" id="PF00501">
    <property type="entry name" value="AMP-binding"/>
    <property type="match status" value="1"/>
</dbReference>
<dbReference type="Pfam" id="PF13193">
    <property type="entry name" value="AMP-binding_C"/>
    <property type="match status" value="1"/>
</dbReference>
<feature type="binding site" evidence="6">
    <location>
        <position position="513"/>
    </location>
    <ligand>
        <name>ATP</name>
        <dbReference type="ChEBI" id="CHEBI:30616"/>
    </ligand>
</feature>
<dbReference type="GO" id="GO:0003987">
    <property type="term" value="F:acetate-CoA ligase activity"/>
    <property type="evidence" value="ECO:0007669"/>
    <property type="project" value="UniProtKB-UniRule"/>
</dbReference>
<feature type="domain" description="AMP-binding enzyme C-terminal" evidence="8">
    <location>
        <begin position="529"/>
        <end position="609"/>
    </location>
</feature>
<comment type="cofactor">
    <cofactor evidence="6">
        <name>Mg(2+)</name>
        <dbReference type="ChEBI" id="CHEBI:18420"/>
    </cofactor>
</comment>
<comment type="similarity">
    <text evidence="1 6">Belongs to the ATP-dependent AMP-binding enzyme family.</text>
</comment>
<evidence type="ECO:0000256" key="6">
    <source>
        <dbReference type="HAMAP-Rule" id="MF_01123"/>
    </source>
</evidence>
<dbReference type="PROSITE" id="PS00455">
    <property type="entry name" value="AMP_BINDING"/>
    <property type="match status" value="1"/>
</dbReference>
<feature type="binding site" evidence="6">
    <location>
        <begin position="381"/>
        <end position="383"/>
    </location>
    <ligand>
        <name>ATP</name>
        <dbReference type="ChEBI" id="CHEBI:30616"/>
    </ligand>
</feature>
<dbReference type="SUPFAM" id="SSF56801">
    <property type="entry name" value="Acetyl-CoA synthetase-like"/>
    <property type="match status" value="1"/>
</dbReference>
<dbReference type="PANTHER" id="PTHR24095">
    <property type="entry name" value="ACETYL-COENZYME A SYNTHETASE"/>
    <property type="match status" value="1"/>
</dbReference>
<dbReference type="InterPro" id="IPR045851">
    <property type="entry name" value="AMP-bd_C_sf"/>
</dbReference>
<dbReference type="Pfam" id="PF16177">
    <property type="entry name" value="ACAS_N"/>
    <property type="match status" value="1"/>
</dbReference>
<dbReference type="InterPro" id="IPR011904">
    <property type="entry name" value="Ac_CoA_lig"/>
</dbReference>
<dbReference type="GO" id="GO:0005829">
    <property type="term" value="C:cytosol"/>
    <property type="evidence" value="ECO:0007669"/>
    <property type="project" value="TreeGrafter"/>
</dbReference>
<organism evidence="10 11">
    <name type="scientific">Lebetimonas natsushimae</name>
    <dbReference type="NCBI Taxonomy" id="1936991"/>
    <lineage>
        <taxon>Bacteria</taxon>
        <taxon>Pseudomonadati</taxon>
        <taxon>Campylobacterota</taxon>
        <taxon>Epsilonproteobacteria</taxon>
        <taxon>Nautiliales</taxon>
        <taxon>Nautiliaceae</taxon>
        <taxon>Lebetimonas</taxon>
    </lineage>
</organism>
<evidence type="ECO:0000313" key="10">
    <source>
        <dbReference type="EMBL" id="GAX87721.1"/>
    </source>
</evidence>
<keyword evidence="5 6" id="KW-0007">Acetylation</keyword>
<feature type="binding site" evidence="6">
    <location>
        <position position="540"/>
    </location>
    <ligand>
        <name>Mg(2+)</name>
        <dbReference type="ChEBI" id="CHEBI:18420"/>
    </ligand>
</feature>
<dbReference type="Gene3D" id="3.30.300.30">
    <property type="match status" value="1"/>
</dbReference>
<dbReference type="GO" id="GO:0016208">
    <property type="term" value="F:AMP binding"/>
    <property type="evidence" value="ECO:0007669"/>
    <property type="project" value="InterPro"/>
</dbReference>
<dbReference type="InterPro" id="IPR020845">
    <property type="entry name" value="AMP-binding_CS"/>
</dbReference>
<keyword evidence="4 6" id="KW-0067">ATP-binding</keyword>
<feature type="domain" description="AMP-dependent synthetase/ligase" evidence="7">
    <location>
        <begin position="81"/>
        <end position="464"/>
    </location>
</feature>
<keyword evidence="6" id="KW-0479">Metal-binding</keyword>
<proteinExistence type="inferred from homology"/>
<evidence type="ECO:0000259" key="7">
    <source>
        <dbReference type="Pfam" id="PF00501"/>
    </source>
</evidence>
<feature type="binding site" evidence="6">
    <location>
        <position position="524"/>
    </location>
    <ligand>
        <name>ATP</name>
        <dbReference type="ChEBI" id="CHEBI:30616"/>
    </ligand>
</feature>
<feature type="binding site" evidence="6">
    <location>
        <position position="537"/>
    </location>
    <ligand>
        <name>Mg(2+)</name>
        <dbReference type="ChEBI" id="CHEBI:18420"/>
    </ligand>
</feature>
<dbReference type="Gene3D" id="3.40.50.12780">
    <property type="entry name" value="N-terminal domain of ligase-like"/>
    <property type="match status" value="1"/>
</dbReference>
<dbReference type="GO" id="GO:0019427">
    <property type="term" value="P:acetyl-CoA biosynthetic process from acetate"/>
    <property type="evidence" value="ECO:0007669"/>
    <property type="project" value="UniProtKB-UniRule"/>
</dbReference>
<protein>
    <recommendedName>
        <fullName evidence="6">Acetyl-coenzyme A synthetase</fullName>
        <shortName evidence="6">AcCoA synthetase</shortName>
        <shortName evidence="6">Acs</shortName>
        <ecNumber evidence="6">6.2.1.1</ecNumber>
    </recommendedName>
    <alternativeName>
        <fullName evidence="6">Acetate--CoA ligase</fullName>
    </alternativeName>
    <alternativeName>
        <fullName evidence="6">Acyl-activating enzyme</fullName>
    </alternativeName>
</protein>
<dbReference type="AlphaFoldDB" id="A0A292YEP5"/>
<dbReference type="NCBIfam" id="NF001208">
    <property type="entry name" value="PRK00174.1"/>
    <property type="match status" value="1"/>
</dbReference>
<comment type="caution">
    <text evidence="10">The sequence shown here is derived from an EMBL/GenBank/DDBJ whole genome shotgun (WGS) entry which is preliminary data.</text>
</comment>
<dbReference type="InterPro" id="IPR042099">
    <property type="entry name" value="ANL_N_sf"/>
</dbReference>
<dbReference type="FunFam" id="3.40.50.12780:FF:000001">
    <property type="entry name" value="Acetyl-coenzyme A synthetase"/>
    <property type="match status" value="1"/>
</dbReference>
<comment type="PTM">
    <text evidence="6">Acetylated. Deacetylation by the SIR2-homolog deacetylase activates the enzyme.</text>
</comment>